<accession>A0ABP0GLN1</accession>
<comment type="caution">
    <text evidence="2">The sequence shown here is derived from an EMBL/GenBank/DDBJ whole genome shotgun (WGS) entry which is preliminary data.</text>
</comment>
<dbReference type="Proteomes" id="UP001642483">
    <property type="component" value="Unassembled WGS sequence"/>
</dbReference>
<dbReference type="EMBL" id="CAWYQH010000119">
    <property type="protein sequence ID" value="CAK8691080.1"/>
    <property type="molecule type" value="Genomic_DNA"/>
</dbReference>
<dbReference type="Gene3D" id="1.25.40.10">
    <property type="entry name" value="Tetratricopeptide repeat domain"/>
    <property type="match status" value="1"/>
</dbReference>
<evidence type="ECO:0000313" key="3">
    <source>
        <dbReference type="Proteomes" id="UP001642483"/>
    </source>
</evidence>
<dbReference type="SMART" id="SM00028">
    <property type="entry name" value="TPR"/>
    <property type="match status" value="3"/>
</dbReference>
<name>A0ABP0GLN1_CLALP</name>
<dbReference type="InterPro" id="IPR019734">
    <property type="entry name" value="TPR_rpt"/>
</dbReference>
<dbReference type="InterPro" id="IPR011990">
    <property type="entry name" value="TPR-like_helical_dom_sf"/>
</dbReference>
<dbReference type="Pfam" id="PF13181">
    <property type="entry name" value="TPR_8"/>
    <property type="match status" value="1"/>
</dbReference>
<dbReference type="SUPFAM" id="SSF48452">
    <property type="entry name" value="TPR-like"/>
    <property type="match status" value="1"/>
</dbReference>
<proteinExistence type="predicted"/>
<keyword evidence="3" id="KW-1185">Reference proteome</keyword>
<organism evidence="2 3">
    <name type="scientific">Clavelina lepadiformis</name>
    <name type="common">Light-bulb sea squirt</name>
    <name type="synonym">Ascidia lepadiformis</name>
    <dbReference type="NCBI Taxonomy" id="159417"/>
    <lineage>
        <taxon>Eukaryota</taxon>
        <taxon>Metazoa</taxon>
        <taxon>Chordata</taxon>
        <taxon>Tunicata</taxon>
        <taxon>Ascidiacea</taxon>
        <taxon>Aplousobranchia</taxon>
        <taxon>Clavelinidae</taxon>
        <taxon>Clavelina</taxon>
    </lineage>
</organism>
<evidence type="ECO:0000256" key="1">
    <source>
        <dbReference type="SAM" id="MobiDB-lite"/>
    </source>
</evidence>
<sequence>MAGKQMVLLHSEGIESCEQNDWLKAVAIFQQIETPSSIIFFNIGCCYLQLKQYNKAEDAFKDCVAKDHYLAVGYYQLGVAQTYLKDYAAAIDSFKSCHNALRGNSFIHYKQLNMVCKVYDCDVRLNLALLYLFTGDVESASHELNTATTFLTETENQPYIKKALNALSTQNWDVFGETPLHMFVTLDSTCLFKPSKAKLEGIKSEKKFMSSAKLVSATNDEYSFVGFVGPVKLQRQKENEIGLPPEQNSGVCPPPLPSVAPPRRIKQPDKPPPQPPTGLKFSSAPLDFAPTPPSPLWKHKKVTTLDLRNIPSPPSVSPPPLQRPVRPLSPGLSRPKSPFKKLQSKKNIPPPPSIAAPMALPPDIKKPIPRDKPFTQAMNKIIKPIPSRPLTPPKPKPVQPATSFDLPCSVTISFNLPSSNILTYTSFRDALCTKLKELCENLQSVSNKVEMSAGSDAVIDKKSWRDVYQKSLQDSQLNIQIKHAASTPSKKNVVGNISPAVFKLLPNLKQASTPSSPEEVEEDLYVDANAHQMYIEPDEDEETYSTAVFSG</sequence>
<protein>
    <submittedName>
        <fullName evidence="2">Uncharacterized protein</fullName>
    </submittedName>
</protein>
<feature type="compositionally biased region" description="Pro residues" evidence="1">
    <location>
        <begin position="311"/>
        <end position="322"/>
    </location>
</feature>
<evidence type="ECO:0000313" key="2">
    <source>
        <dbReference type="EMBL" id="CAK8691080.1"/>
    </source>
</evidence>
<gene>
    <name evidence="2" type="ORF">CVLEPA_LOCUS23680</name>
</gene>
<dbReference type="PANTHER" id="PTHR15175">
    <property type="entry name" value="NEUTROPHIL CYTOSOLIC FACTOR 2, NEUTROPHIL NADPH OXIDASE FACTOR 2"/>
    <property type="match status" value="1"/>
</dbReference>
<dbReference type="PANTHER" id="PTHR15175:SF0">
    <property type="entry name" value="SH3 DOMAIN-CONTAINING PROTEIN C23A1.17"/>
    <property type="match status" value="1"/>
</dbReference>
<dbReference type="InterPro" id="IPR051864">
    <property type="entry name" value="NCF2_NOXA1"/>
</dbReference>
<reference evidence="2 3" key="1">
    <citation type="submission" date="2024-02" db="EMBL/GenBank/DDBJ databases">
        <authorList>
            <person name="Daric V."/>
            <person name="Darras S."/>
        </authorList>
    </citation>
    <scope>NUCLEOTIDE SEQUENCE [LARGE SCALE GENOMIC DNA]</scope>
</reference>
<feature type="region of interest" description="Disordered" evidence="1">
    <location>
        <begin position="242"/>
        <end position="362"/>
    </location>
</feature>